<accession>A0A6A4JJH9</accession>
<protein>
    <submittedName>
        <fullName evidence="1">Uncharacterized protein</fullName>
    </submittedName>
</protein>
<dbReference type="AlphaFoldDB" id="A0A6A4JJH9"/>
<gene>
    <name evidence="1" type="ORF">GE061_019193</name>
</gene>
<reference evidence="1" key="1">
    <citation type="journal article" date="2021" name="Mol. Ecol. Resour.">
        <title>Apolygus lucorum genome provides insights into omnivorousness and mesophyll feeding.</title>
        <authorList>
            <person name="Liu Y."/>
            <person name="Liu H."/>
            <person name="Wang H."/>
            <person name="Huang T."/>
            <person name="Liu B."/>
            <person name="Yang B."/>
            <person name="Yin L."/>
            <person name="Li B."/>
            <person name="Zhang Y."/>
            <person name="Zhang S."/>
            <person name="Jiang F."/>
            <person name="Zhang X."/>
            <person name="Ren Y."/>
            <person name="Wang B."/>
            <person name="Wang S."/>
            <person name="Lu Y."/>
            <person name="Wu K."/>
            <person name="Fan W."/>
            <person name="Wang G."/>
        </authorList>
    </citation>
    <scope>NUCLEOTIDE SEQUENCE</scope>
    <source>
        <strain evidence="1">12Hb</strain>
    </source>
</reference>
<comment type="caution">
    <text evidence="1">The sequence shown here is derived from an EMBL/GenBank/DDBJ whole genome shotgun (WGS) entry which is preliminary data.</text>
</comment>
<evidence type="ECO:0000313" key="1">
    <source>
        <dbReference type="EMBL" id="KAF6205026.1"/>
    </source>
</evidence>
<organism evidence="1 2">
    <name type="scientific">Apolygus lucorum</name>
    <name type="common">Small green plant bug</name>
    <name type="synonym">Lygocoris lucorum</name>
    <dbReference type="NCBI Taxonomy" id="248454"/>
    <lineage>
        <taxon>Eukaryota</taxon>
        <taxon>Metazoa</taxon>
        <taxon>Ecdysozoa</taxon>
        <taxon>Arthropoda</taxon>
        <taxon>Hexapoda</taxon>
        <taxon>Insecta</taxon>
        <taxon>Pterygota</taxon>
        <taxon>Neoptera</taxon>
        <taxon>Paraneoptera</taxon>
        <taxon>Hemiptera</taxon>
        <taxon>Heteroptera</taxon>
        <taxon>Panheteroptera</taxon>
        <taxon>Cimicomorpha</taxon>
        <taxon>Miridae</taxon>
        <taxon>Mirini</taxon>
        <taxon>Apolygus</taxon>
    </lineage>
</organism>
<sequence>MNRCRMCSFSAKKLVMTLILVTINSCLGSWRECKRTDQPCIQFEKKLCVCTPFWDPIKKHRVFMYICETAPYDMPKWVRETWRCPVPGIGNPIGKVWLPYLDPALKGLVKMSSSNNQDEEPR</sequence>
<dbReference type="Proteomes" id="UP000466442">
    <property type="component" value="Linkage Group LG9"/>
</dbReference>
<evidence type="ECO:0000313" key="2">
    <source>
        <dbReference type="Proteomes" id="UP000466442"/>
    </source>
</evidence>
<keyword evidence="2" id="KW-1185">Reference proteome</keyword>
<name>A0A6A4JJH9_APOLU</name>
<dbReference type="EMBL" id="WIXP02000009">
    <property type="protein sequence ID" value="KAF6205026.1"/>
    <property type="molecule type" value="Genomic_DNA"/>
</dbReference>
<proteinExistence type="predicted"/>